<comment type="similarity">
    <text evidence="1">Belongs to the aldehyde dehydrogenase family.</text>
</comment>
<feature type="domain" description="Aldehyde dehydrogenase" evidence="4">
    <location>
        <begin position="1"/>
        <end position="100"/>
    </location>
</feature>
<dbReference type="Pfam" id="PF00171">
    <property type="entry name" value="Aldedh"/>
    <property type="match status" value="1"/>
</dbReference>
<protein>
    <submittedName>
        <fullName evidence="5">Aldehyde dehydrogenase</fullName>
    </submittedName>
</protein>
<keyword evidence="3" id="KW-1133">Transmembrane helix</keyword>
<dbReference type="Gene3D" id="3.40.309.10">
    <property type="entry name" value="Aldehyde Dehydrogenase, Chain A, domain 2"/>
    <property type="match status" value="1"/>
</dbReference>
<dbReference type="PANTHER" id="PTHR43570">
    <property type="entry name" value="ALDEHYDE DEHYDROGENASE"/>
    <property type="match status" value="1"/>
</dbReference>
<dbReference type="GO" id="GO:0004029">
    <property type="term" value="F:aldehyde dehydrogenase (NAD+) activity"/>
    <property type="evidence" value="ECO:0007669"/>
    <property type="project" value="TreeGrafter"/>
</dbReference>
<keyword evidence="6" id="KW-1185">Reference proteome</keyword>
<feature type="transmembrane region" description="Helical" evidence="3">
    <location>
        <begin position="138"/>
        <end position="157"/>
    </location>
</feature>
<evidence type="ECO:0000256" key="1">
    <source>
        <dbReference type="ARBA" id="ARBA00009986"/>
    </source>
</evidence>
<evidence type="ECO:0000256" key="3">
    <source>
        <dbReference type="SAM" id="Phobius"/>
    </source>
</evidence>
<sequence>MRDEIFGPLLPIYYYAAGDLDVPINFITARKKPLALYHFSSNGKNKERVVSETSAGSMMLNDVLMQLSNAHVPFGGVGNSGMGAYHGHYGFEAFSHYKTVIYKNGLLDLPARYAPYSSSKKSMLSMVMYPFTRLHMRLFKSLGFAAVLAIIAVIIRYSV</sequence>
<dbReference type="EMBL" id="NCKW01002503">
    <property type="protein sequence ID" value="POM77557.1"/>
    <property type="molecule type" value="Genomic_DNA"/>
</dbReference>
<evidence type="ECO:0000313" key="6">
    <source>
        <dbReference type="Proteomes" id="UP000237271"/>
    </source>
</evidence>
<dbReference type="InterPro" id="IPR016162">
    <property type="entry name" value="Ald_DH_N"/>
</dbReference>
<dbReference type="InterPro" id="IPR016163">
    <property type="entry name" value="Ald_DH_C"/>
</dbReference>
<keyword evidence="2" id="KW-0560">Oxidoreductase</keyword>
<evidence type="ECO:0000256" key="2">
    <source>
        <dbReference type="ARBA" id="ARBA00023002"/>
    </source>
</evidence>
<dbReference type="GO" id="GO:0005737">
    <property type="term" value="C:cytoplasm"/>
    <property type="evidence" value="ECO:0007669"/>
    <property type="project" value="TreeGrafter"/>
</dbReference>
<dbReference type="InterPro" id="IPR012394">
    <property type="entry name" value="Aldehyde_DH_NAD(P)"/>
</dbReference>
<reference evidence="5 6" key="1">
    <citation type="journal article" date="2017" name="Genome Biol. Evol.">
        <title>Phytophthora megakarya and P. palmivora, closely related causal agents of cacao black pod rot, underwent increases in genome sizes and gene numbers by different mechanisms.</title>
        <authorList>
            <person name="Ali S.S."/>
            <person name="Shao J."/>
            <person name="Lary D.J."/>
            <person name="Kronmiller B."/>
            <person name="Shen D."/>
            <person name="Strem M.D."/>
            <person name="Amoako-Attah I."/>
            <person name="Akrofi A.Y."/>
            <person name="Begoude B.A."/>
            <person name="Ten Hoopen G.M."/>
            <person name="Coulibaly K."/>
            <person name="Kebe B.I."/>
            <person name="Melnick R.L."/>
            <person name="Guiltinan M.J."/>
            <person name="Tyler B.M."/>
            <person name="Meinhardt L.W."/>
            <person name="Bailey B.A."/>
        </authorList>
    </citation>
    <scope>NUCLEOTIDE SEQUENCE [LARGE SCALE GENOMIC DNA]</scope>
    <source>
        <strain evidence="6">sbr112.9</strain>
    </source>
</reference>
<dbReference type="AlphaFoldDB" id="A0A2P4YIB9"/>
<dbReference type="Gene3D" id="3.40.605.10">
    <property type="entry name" value="Aldehyde Dehydrogenase, Chain A, domain 1"/>
    <property type="match status" value="1"/>
</dbReference>
<evidence type="ECO:0000313" key="5">
    <source>
        <dbReference type="EMBL" id="POM77557.1"/>
    </source>
</evidence>
<dbReference type="SUPFAM" id="SSF53720">
    <property type="entry name" value="ALDH-like"/>
    <property type="match status" value="1"/>
</dbReference>
<evidence type="ECO:0000259" key="4">
    <source>
        <dbReference type="Pfam" id="PF00171"/>
    </source>
</evidence>
<name>A0A2P4YIB9_9STRA</name>
<comment type="caution">
    <text evidence="5">The sequence shown here is derived from an EMBL/GenBank/DDBJ whole genome shotgun (WGS) entry which is preliminary data.</text>
</comment>
<dbReference type="InterPro" id="IPR016161">
    <property type="entry name" value="Ald_DH/histidinol_DH"/>
</dbReference>
<dbReference type="PANTHER" id="PTHR43570:SF16">
    <property type="entry name" value="ALDEHYDE DEHYDROGENASE TYPE III, ISOFORM Q"/>
    <property type="match status" value="1"/>
</dbReference>
<accession>A0A2P4YIB9</accession>
<dbReference type="OrthoDB" id="440325at2759"/>
<dbReference type="InterPro" id="IPR015590">
    <property type="entry name" value="Aldehyde_DH_dom"/>
</dbReference>
<dbReference type="GO" id="GO:0006081">
    <property type="term" value="P:aldehyde metabolic process"/>
    <property type="evidence" value="ECO:0007669"/>
    <property type="project" value="InterPro"/>
</dbReference>
<dbReference type="Proteomes" id="UP000237271">
    <property type="component" value="Unassembled WGS sequence"/>
</dbReference>
<organism evidence="5 6">
    <name type="scientific">Phytophthora palmivora</name>
    <dbReference type="NCBI Taxonomy" id="4796"/>
    <lineage>
        <taxon>Eukaryota</taxon>
        <taxon>Sar</taxon>
        <taxon>Stramenopiles</taxon>
        <taxon>Oomycota</taxon>
        <taxon>Peronosporomycetes</taxon>
        <taxon>Peronosporales</taxon>
        <taxon>Peronosporaceae</taxon>
        <taxon>Phytophthora</taxon>
    </lineage>
</organism>
<proteinExistence type="inferred from homology"/>
<keyword evidence="3" id="KW-0472">Membrane</keyword>
<keyword evidence="3" id="KW-0812">Transmembrane</keyword>
<gene>
    <name evidence="5" type="ORF">PHPALM_5045</name>
</gene>